<evidence type="ECO:0000256" key="3">
    <source>
        <dbReference type="ARBA" id="ARBA00022840"/>
    </source>
</evidence>
<protein>
    <recommendedName>
        <fullName evidence="5">DNA 3'-5' helicase</fullName>
        <ecNumber evidence="5">5.6.2.4</ecNumber>
    </recommendedName>
</protein>
<keyword evidence="11" id="KW-1185">Reference proteome</keyword>
<dbReference type="STRING" id="441959.B8MVL6"/>
<feature type="domain" description="Helicase ATP-binding" evidence="8">
    <location>
        <begin position="944"/>
        <end position="1105"/>
    </location>
</feature>
<dbReference type="OrthoDB" id="5153301at2759"/>
<dbReference type="SMART" id="SM00490">
    <property type="entry name" value="HELICc"/>
    <property type="match status" value="1"/>
</dbReference>
<dbReference type="InterPro" id="IPR027417">
    <property type="entry name" value="P-loop_NTPase"/>
</dbReference>
<evidence type="ECO:0000256" key="4">
    <source>
        <dbReference type="ARBA" id="ARBA00034617"/>
    </source>
</evidence>
<dbReference type="GeneID" id="8108977"/>
<dbReference type="GO" id="GO:0005694">
    <property type="term" value="C:chromosome"/>
    <property type="evidence" value="ECO:0007669"/>
    <property type="project" value="TreeGrafter"/>
</dbReference>
<dbReference type="GO" id="GO:0000724">
    <property type="term" value="P:double-strand break repair via homologous recombination"/>
    <property type="evidence" value="ECO:0007669"/>
    <property type="project" value="TreeGrafter"/>
</dbReference>
<dbReference type="VEuPathDB" id="FungiDB:TSTA_080540"/>
<keyword evidence="10" id="KW-0378">Hydrolase</keyword>
<feature type="coiled-coil region" evidence="6">
    <location>
        <begin position="275"/>
        <end position="302"/>
    </location>
</feature>
<reference evidence="11" key="1">
    <citation type="journal article" date="2015" name="Genome Announc.">
        <title>Genome sequence of the AIDS-associated pathogen Penicillium marneffei (ATCC18224) and its near taxonomic relative Talaromyces stipitatus (ATCC10500).</title>
        <authorList>
            <person name="Nierman W.C."/>
            <person name="Fedorova-Abrams N.D."/>
            <person name="Andrianopoulos A."/>
        </authorList>
    </citation>
    <scope>NUCLEOTIDE SEQUENCE [LARGE SCALE GENOMIC DNA]</scope>
    <source>
        <strain evidence="11">ATCC 10500 / CBS 375.48 / QM 6759 / NRRL 1006</strain>
    </source>
</reference>
<dbReference type="OMA" id="LISICYH"/>
<dbReference type="PROSITE" id="PS51192">
    <property type="entry name" value="HELICASE_ATP_BIND_1"/>
    <property type="match status" value="1"/>
</dbReference>
<dbReference type="eggNOG" id="KOG0351">
    <property type="taxonomic scope" value="Eukaryota"/>
</dbReference>
<organism evidence="10 11">
    <name type="scientific">Talaromyces stipitatus (strain ATCC 10500 / CBS 375.48 / QM 6759 / NRRL 1006)</name>
    <name type="common">Penicillium stipitatum</name>
    <dbReference type="NCBI Taxonomy" id="441959"/>
    <lineage>
        <taxon>Eukaryota</taxon>
        <taxon>Fungi</taxon>
        <taxon>Dikarya</taxon>
        <taxon>Ascomycota</taxon>
        <taxon>Pezizomycotina</taxon>
        <taxon>Eurotiomycetes</taxon>
        <taxon>Eurotiomycetidae</taxon>
        <taxon>Eurotiales</taxon>
        <taxon>Trichocomaceae</taxon>
        <taxon>Talaromyces</taxon>
        <taxon>Talaromyces sect. Talaromyces</taxon>
    </lineage>
</organism>
<accession>B8MVL6</accession>
<dbReference type="PANTHER" id="PTHR13710">
    <property type="entry name" value="DNA HELICASE RECQ FAMILY MEMBER"/>
    <property type="match status" value="1"/>
</dbReference>
<comment type="catalytic activity">
    <reaction evidence="4">
        <text>Couples ATP hydrolysis with the unwinding of duplex DNA by translocating in the 3'-5' direction.</text>
        <dbReference type="EC" id="5.6.2.4"/>
    </reaction>
</comment>
<dbReference type="EC" id="5.6.2.4" evidence="5"/>
<feature type="region of interest" description="Disordered" evidence="7">
    <location>
        <begin position="1309"/>
        <end position="1329"/>
    </location>
</feature>
<evidence type="ECO:0000256" key="5">
    <source>
        <dbReference type="ARBA" id="ARBA00034808"/>
    </source>
</evidence>
<dbReference type="Gene3D" id="3.40.50.300">
    <property type="entry name" value="P-loop containing nucleotide triphosphate hydrolases"/>
    <property type="match status" value="2"/>
</dbReference>
<name>B8MVL6_TALSN</name>
<dbReference type="PANTHER" id="PTHR13710:SF154">
    <property type="entry name" value="RECQ HELICASE, PUTATIVE (AFU_ORTHOLOGUE AFUA_6G14720)-RELATED"/>
    <property type="match status" value="1"/>
</dbReference>
<dbReference type="EMBL" id="EQ962664">
    <property type="protein sequence ID" value="EED11443.1"/>
    <property type="molecule type" value="Genomic_DNA"/>
</dbReference>
<keyword evidence="2" id="KW-0547">Nucleotide-binding</keyword>
<dbReference type="GO" id="GO:0003676">
    <property type="term" value="F:nucleic acid binding"/>
    <property type="evidence" value="ECO:0007669"/>
    <property type="project" value="InterPro"/>
</dbReference>
<dbReference type="HOGENOM" id="CLU_004144_0_0_1"/>
<dbReference type="RefSeq" id="XP_002488853.1">
    <property type="nucleotide sequence ID" value="XM_002488808.1"/>
</dbReference>
<dbReference type="GO" id="GO:0005524">
    <property type="term" value="F:ATP binding"/>
    <property type="evidence" value="ECO:0007669"/>
    <property type="project" value="UniProtKB-KW"/>
</dbReference>
<dbReference type="GO" id="GO:0043138">
    <property type="term" value="F:3'-5' DNA helicase activity"/>
    <property type="evidence" value="ECO:0007669"/>
    <property type="project" value="UniProtKB-EC"/>
</dbReference>
<dbReference type="SUPFAM" id="SSF52540">
    <property type="entry name" value="P-loop containing nucleoside triphosphate hydrolases"/>
    <property type="match status" value="1"/>
</dbReference>
<evidence type="ECO:0000256" key="1">
    <source>
        <dbReference type="ARBA" id="ARBA00005446"/>
    </source>
</evidence>
<evidence type="ECO:0000256" key="6">
    <source>
        <dbReference type="SAM" id="Coils"/>
    </source>
</evidence>
<dbReference type="InterPro" id="IPR014001">
    <property type="entry name" value="Helicase_ATP-bd"/>
</dbReference>
<evidence type="ECO:0000256" key="2">
    <source>
        <dbReference type="ARBA" id="ARBA00022741"/>
    </source>
</evidence>
<feature type="domain" description="Helicase C-terminal" evidence="9">
    <location>
        <begin position="1136"/>
        <end position="1285"/>
    </location>
</feature>
<comment type="similarity">
    <text evidence="1">Belongs to the helicase family. RecQ subfamily.</text>
</comment>
<dbReference type="InParanoid" id="B8MVL6"/>
<dbReference type="PhylomeDB" id="B8MVL6"/>
<feature type="compositionally biased region" description="Low complexity" evidence="7">
    <location>
        <begin position="1312"/>
        <end position="1327"/>
    </location>
</feature>
<keyword evidence="6" id="KW-0175">Coiled coil</keyword>
<dbReference type="PROSITE" id="PS51194">
    <property type="entry name" value="HELICASE_CTER"/>
    <property type="match status" value="1"/>
</dbReference>
<dbReference type="InterPro" id="IPR001650">
    <property type="entry name" value="Helicase_C-like"/>
</dbReference>
<evidence type="ECO:0000313" key="11">
    <source>
        <dbReference type="Proteomes" id="UP000001745"/>
    </source>
</evidence>
<evidence type="ECO:0000259" key="8">
    <source>
        <dbReference type="PROSITE" id="PS51192"/>
    </source>
</evidence>
<dbReference type="GO" id="GO:0005737">
    <property type="term" value="C:cytoplasm"/>
    <property type="evidence" value="ECO:0007669"/>
    <property type="project" value="TreeGrafter"/>
</dbReference>
<evidence type="ECO:0000256" key="7">
    <source>
        <dbReference type="SAM" id="MobiDB-lite"/>
    </source>
</evidence>
<keyword evidence="10" id="KW-0347">Helicase</keyword>
<dbReference type="Pfam" id="PF00271">
    <property type="entry name" value="Helicase_C"/>
    <property type="match status" value="1"/>
</dbReference>
<dbReference type="GO" id="GO:0009378">
    <property type="term" value="F:four-way junction helicase activity"/>
    <property type="evidence" value="ECO:0007669"/>
    <property type="project" value="TreeGrafter"/>
</dbReference>
<evidence type="ECO:0000259" key="9">
    <source>
        <dbReference type="PROSITE" id="PS51194"/>
    </source>
</evidence>
<gene>
    <name evidence="10" type="ORF">TSTA_080540</name>
</gene>
<dbReference type="SMART" id="SM00487">
    <property type="entry name" value="DEXDc"/>
    <property type="match status" value="1"/>
</dbReference>
<feature type="compositionally biased region" description="Low complexity" evidence="7">
    <location>
        <begin position="68"/>
        <end position="81"/>
    </location>
</feature>
<feature type="region of interest" description="Disordered" evidence="7">
    <location>
        <begin position="1"/>
        <end position="81"/>
    </location>
</feature>
<proteinExistence type="inferred from homology"/>
<evidence type="ECO:0000313" key="10">
    <source>
        <dbReference type="EMBL" id="EED11443.1"/>
    </source>
</evidence>
<feature type="compositionally biased region" description="Polar residues" evidence="7">
    <location>
        <begin position="46"/>
        <end position="62"/>
    </location>
</feature>
<dbReference type="Pfam" id="PF00270">
    <property type="entry name" value="DEAD"/>
    <property type="match status" value="1"/>
</dbReference>
<sequence length="1514" mass="173465">MVEDPHESDSAPSDDENDADYLDHSETEDASESLHPSKRRRRSPGDASSATQEVPKTLSSESPLADQPESIPENPSPESESIPIQGFLRLRTKGTEFVLSHGVAQGYDLPTEKEQIRYFTVVPANLFSLPHVSPSITSTLTTNDLPSLDTLLQEYHTFQTQNSVSYTVNDSQHISEITPWLRTTGIHVHLTRLDLETVGDLYRLPNHDETRLDLICASVDRIWRQTEQLLHHNPVSDIPRLSRYNARLLNTFTRGEISQNPIQPLQNPQSRSRYIQTWQSHQQELEQNNDEALHQLQQEMDKQTLAFCLEIIQQSVSLRAFNSILVSFAALLFWIPDKKQWMTIWILALSILEQQNHPTQDLGDIIIRHRDRWLLNDTKGPVAELLENRLYAFRIAMSEVPPAQVRWDREGQVITFQDVSLSLLELSRLIREGISTAQAIFEQELCLSGPARPATEIPQFDLSNLMDNWDATQAGASFLTDSRNHAYVVPYQDWLFRRVSQDAVLFPIFWELGVDQTWRISPKMVEQYEATIQRFLEALLVPFFIGSGQQARRTEFLGIRWRNTLLHTRDLFLHDGQMLFILDYHKSRHRTNASRWPARFLLPEVGHLVTQFLILIMPFRQWLQHQVQTMHSSTSTPLCDYLWASTTKPWSDNHLTWTVIRTGEQILGKKIHIRAWRQITVGIAIKKFRTLASQFIEDSLDNEDDLIEDHNGSMAAVFHYQAAHTPHTGNPIYGGTINFRAGLTDAGLQEFRQASEIWHQLIKQPSQYSTPSLLKRRLPAVFTQSLQPANVNIEWEWDESPSKRVRSEATESTLVQRFHRCHEPRQSQQRWTMEQAQTILKRMYGPEAQYRTSNQQQALQRLPAVFTQSLQPANVNIEWEWDESPSKRVRSEATESTLVQRFHRCHEPRQSQQRWTMEQAQTILKRMYGPEAQYRTSNQQQALQYIIQGFSQVVAVLRTNEGKSLLYLLPCQLPGARTTVVVLPLLVLKQDMLLRCQNAGIKVTIWNQQDESRHLGSSPLILVSAEQAVHINFRTFLLRLQLANQLDRVVFDECHLTLTASSYRKGLALLPTLRDIQCQMVFLTGTLPPVMMAEFEQTMLLSQARLIRSLTTRRDLSYQVVSCPMDQDFFKFAIPWIQQERTQLDSQERAILYCQTQAITEKVATILACPFYHADSGTREEKAQTLETWRNGNPNWIVATSAFGMGIDHPRVRLVIHLGAPSSLIEFTQEVGRIGRDQQGGRSITLLPPSWSITKSSRPGHMISSDVQAMHAVLDQPNCRVAAMSSFLDGAAVACSAPDPLCDQCRFRQENPESSSTDPTTTCSPNPEENVDCDLTIGSQMRIQQIQQESQQLQQYEDSLQALRGTCVICRILPSSSADTKKHSFIKCWNPRRQDFLESKKRAQQEGKRFQGWMQRYAGCFRCYNPQAVCSQQGQGTCLYPDLVMQACWAIYQIKAWTEGLLPGLGGEHVQSNEAAYMLWLGQKRATFGVEGLNAAWVAYHVFQQLLTKIGNWF</sequence>
<dbReference type="InterPro" id="IPR011545">
    <property type="entry name" value="DEAD/DEAH_box_helicase_dom"/>
</dbReference>
<dbReference type="Proteomes" id="UP000001745">
    <property type="component" value="Unassembled WGS sequence"/>
</dbReference>
<keyword evidence="3" id="KW-0067">ATP-binding</keyword>